<evidence type="ECO:0000313" key="2">
    <source>
        <dbReference type="Proteomes" id="UP000605992"/>
    </source>
</evidence>
<evidence type="ECO:0008006" key="3">
    <source>
        <dbReference type="Google" id="ProtNLM"/>
    </source>
</evidence>
<gene>
    <name evidence="1" type="ORF">Pth03_33430</name>
</gene>
<keyword evidence="2" id="KW-1185">Reference proteome</keyword>
<comment type="caution">
    <text evidence="1">The sequence shown here is derived from an EMBL/GenBank/DDBJ whole genome shotgun (WGS) entry which is preliminary data.</text>
</comment>
<organism evidence="1 2">
    <name type="scientific">Planotetraspora thailandica</name>
    <dbReference type="NCBI Taxonomy" id="487172"/>
    <lineage>
        <taxon>Bacteria</taxon>
        <taxon>Bacillati</taxon>
        <taxon>Actinomycetota</taxon>
        <taxon>Actinomycetes</taxon>
        <taxon>Streptosporangiales</taxon>
        <taxon>Streptosporangiaceae</taxon>
        <taxon>Planotetraspora</taxon>
    </lineage>
</organism>
<reference evidence="1" key="1">
    <citation type="submission" date="2021-01" db="EMBL/GenBank/DDBJ databases">
        <title>Whole genome shotgun sequence of Planotetraspora thailandica NBRC 104271.</title>
        <authorList>
            <person name="Komaki H."/>
            <person name="Tamura T."/>
        </authorList>
    </citation>
    <scope>NUCLEOTIDE SEQUENCE</scope>
    <source>
        <strain evidence="1">NBRC 104271</strain>
    </source>
</reference>
<proteinExistence type="predicted"/>
<name>A0A8J3UZJ2_9ACTN</name>
<protein>
    <recommendedName>
        <fullName evidence="3">Tetratricopeptide repeat protein</fullName>
    </recommendedName>
</protein>
<sequence>MALWREGRLDEALRQNKRALDIIAELHGRPIQRRPGEGLRAARQNPRGLRRRELRAVFNAAQDGCP</sequence>
<accession>A0A8J3UZJ2</accession>
<evidence type="ECO:0000313" key="1">
    <source>
        <dbReference type="EMBL" id="GII54954.1"/>
    </source>
</evidence>
<dbReference type="Proteomes" id="UP000605992">
    <property type="component" value="Unassembled WGS sequence"/>
</dbReference>
<dbReference type="AlphaFoldDB" id="A0A8J3UZJ2"/>
<dbReference type="EMBL" id="BOOR01000022">
    <property type="protein sequence ID" value="GII54954.1"/>
    <property type="molecule type" value="Genomic_DNA"/>
</dbReference>